<evidence type="ECO:0000313" key="3">
    <source>
        <dbReference type="Proteomes" id="UP000467700"/>
    </source>
</evidence>
<organism evidence="2 3">
    <name type="scientific">Cyclocybe aegerita</name>
    <name type="common">Black poplar mushroom</name>
    <name type="synonym">Agrocybe aegerita</name>
    <dbReference type="NCBI Taxonomy" id="1973307"/>
    <lineage>
        <taxon>Eukaryota</taxon>
        <taxon>Fungi</taxon>
        <taxon>Dikarya</taxon>
        <taxon>Basidiomycota</taxon>
        <taxon>Agaricomycotina</taxon>
        <taxon>Agaricomycetes</taxon>
        <taxon>Agaricomycetidae</taxon>
        <taxon>Agaricales</taxon>
        <taxon>Agaricineae</taxon>
        <taxon>Bolbitiaceae</taxon>
        <taxon>Cyclocybe</taxon>
    </lineage>
</organism>
<proteinExistence type="predicted"/>
<dbReference type="AlphaFoldDB" id="A0A8S0WKL5"/>
<dbReference type="InterPro" id="IPR053030">
    <property type="entry name" value="Ribosomal_biogenesis_FAF1-like"/>
</dbReference>
<dbReference type="EMBL" id="CACVBS010000028">
    <property type="protein sequence ID" value="CAA7259682.1"/>
    <property type="molecule type" value="Genomic_DNA"/>
</dbReference>
<dbReference type="Proteomes" id="UP000467700">
    <property type="component" value="Unassembled WGS sequence"/>
</dbReference>
<protein>
    <submittedName>
        <fullName evidence="2">Uncharacterized protein</fullName>
    </submittedName>
</protein>
<feature type="compositionally biased region" description="Basic and acidic residues" evidence="1">
    <location>
        <begin position="96"/>
        <end position="117"/>
    </location>
</feature>
<reference evidence="2 3" key="1">
    <citation type="submission" date="2020-01" db="EMBL/GenBank/DDBJ databases">
        <authorList>
            <person name="Gupta K D."/>
        </authorList>
    </citation>
    <scope>NUCLEOTIDE SEQUENCE [LARGE SCALE GENOMIC DNA]</scope>
</reference>
<feature type="compositionally biased region" description="Low complexity" evidence="1">
    <location>
        <begin position="1"/>
        <end position="14"/>
    </location>
</feature>
<dbReference type="GO" id="GO:0005730">
    <property type="term" value="C:nucleolus"/>
    <property type="evidence" value="ECO:0007669"/>
    <property type="project" value="TreeGrafter"/>
</dbReference>
<dbReference type="GO" id="GO:0000462">
    <property type="term" value="P:maturation of SSU-rRNA from tricistronic rRNA transcript (SSU-rRNA, 5.8S rRNA, LSU-rRNA)"/>
    <property type="evidence" value="ECO:0007669"/>
    <property type="project" value="TreeGrafter"/>
</dbReference>
<dbReference type="PANTHER" id="PTHR28096">
    <property type="entry name" value="PROTEIN FAF1"/>
    <property type="match status" value="1"/>
</dbReference>
<sequence length="188" mass="21065">MSSKISKMSSSITTPTTKRSREEEENEKTNVQNDALLHKLVHTKLLSGSMNTELDLNPAQRRKALAGRVLELSGEAKLGKGEKAVRAIERTKAAKRVREGLNNKQQERRKQELEEAKNLGNYHPTLKKLFEASSSGPTRKREKGMKMGVGTFNKGSLRLRREDVNAVMGGGFSREGGNSKRDRPHKRK</sequence>
<name>A0A8S0WKL5_CYCAE</name>
<keyword evidence="3" id="KW-1185">Reference proteome</keyword>
<comment type="caution">
    <text evidence="2">The sequence shown here is derived from an EMBL/GenBank/DDBJ whole genome shotgun (WGS) entry which is preliminary data.</text>
</comment>
<evidence type="ECO:0000313" key="2">
    <source>
        <dbReference type="EMBL" id="CAA7259682.1"/>
    </source>
</evidence>
<gene>
    <name evidence="2" type="ORF">AAE3_LOCUS2440</name>
</gene>
<feature type="region of interest" description="Disordered" evidence="1">
    <location>
        <begin position="1"/>
        <end position="35"/>
    </location>
</feature>
<accession>A0A8S0WKL5</accession>
<feature type="region of interest" description="Disordered" evidence="1">
    <location>
        <begin position="96"/>
        <end position="188"/>
    </location>
</feature>
<evidence type="ECO:0000256" key="1">
    <source>
        <dbReference type="SAM" id="MobiDB-lite"/>
    </source>
</evidence>
<dbReference type="OrthoDB" id="5556956at2759"/>
<dbReference type="PANTHER" id="PTHR28096:SF1">
    <property type="entry name" value="PROTEIN FAF1"/>
    <property type="match status" value="1"/>
</dbReference>